<proteinExistence type="predicted"/>
<reference evidence="2" key="1">
    <citation type="submission" date="2015-07" db="EMBL/GenBank/DDBJ databases">
        <title>MeaNS - Measles Nucleotide Surveillance Program.</title>
        <authorList>
            <person name="Tran T."/>
            <person name="Druce J."/>
        </authorList>
    </citation>
    <scope>NUCLEOTIDE SEQUENCE</scope>
    <source>
        <strain evidence="2">UCB-OBI-ISO-001</strain>
        <tissue evidence="2">Gonad</tissue>
    </source>
</reference>
<dbReference type="AlphaFoldDB" id="A0A0L8H7A2"/>
<evidence type="ECO:0008006" key="3">
    <source>
        <dbReference type="Google" id="ProtNLM"/>
    </source>
</evidence>
<evidence type="ECO:0000256" key="1">
    <source>
        <dbReference type="SAM" id="MobiDB-lite"/>
    </source>
</evidence>
<sequence>MSFAKSKDDEHLRRHPRSGDYPEGTDSAIPYRAYERGPLVIPTHVLSRSKYGFERGSAESLVEKVLEEEGLRKYVDVKYLQQEIKEAGGGMSQEELDRAAHDLIRSSVHGGIHPSYIDQRLGGYKGHEMKDLNQFSRSATPTHRLRRQPHLPHPEFIDDYHDSMDDRMEPCLQIQHALPKK</sequence>
<feature type="region of interest" description="Disordered" evidence="1">
    <location>
        <begin position="1"/>
        <end position="29"/>
    </location>
</feature>
<accession>A0A0L8H7A2</accession>
<dbReference type="OrthoDB" id="431720at2759"/>
<dbReference type="STRING" id="37653.A0A0L8H7A2"/>
<feature type="compositionally biased region" description="Basic and acidic residues" evidence="1">
    <location>
        <begin position="1"/>
        <end position="20"/>
    </location>
</feature>
<dbReference type="EMBL" id="KQ418964">
    <property type="protein sequence ID" value="KOF85148.1"/>
    <property type="molecule type" value="Genomic_DNA"/>
</dbReference>
<name>A0A0L8H7A2_OCTBM</name>
<evidence type="ECO:0000313" key="2">
    <source>
        <dbReference type="EMBL" id="KOF85148.1"/>
    </source>
</evidence>
<organism evidence="2">
    <name type="scientific">Octopus bimaculoides</name>
    <name type="common">California two-spotted octopus</name>
    <dbReference type="NCBI Taxonomy" id="37653"/>
    <lineage>
        <taxon>Eukaryota</taxon>
        <taxon>Metazoa</taxon>
        <taxon>Spiralia</taxon>
        <taxon>Lophotrochozoa</taxon>
        <taxon>Mollusca</taxon>
        <taxon>Cephalopoda</taxon>
        <taxon>Coleoidea</taxon>
        <taxon>Octopodiformes</taxon>
        <taxon>Octopoda</taxon>
        <taxon>Incirrata</taxon>
        <taxon>Octopodidae</taxon>
        <taxon>Octopus</taxon>
    </lineage>
</organism>
<gene>
    <name evidence="2" type="ORF">OCBIM_22020778mg</name>
</gene>
<protein>
    <recommendedName>
        <fullName evidence="3">Voltage-gated calcium channel subunit alpha C-terminal domain-containing protein</fullName>
    </recommendedName>
</protein>